<dbReference type="PROSITE" id="PS50011">
    <property type="entry name" value="PROTEIN_KINASE_DOM"/>
    <property type="match status" value="1"/>
</dbReference>
<keyword evidence="6 7" id="KW-0067">ATP-binding</keyword>
<keyword evidence="4" id="KW-0418">Kinase</keyword>
<dbReference type="SUPFAM" id="SSF56112">
    <property type="entry name" value="Protein kinase-like (PK-like)"/>
    <property type="match status" value="1"/>
</dbReference>
<dbReference type="InterPro" id="IPR046349">
    <property type="entry name" value="C1-like_sf"/>
</dbReference>
<dbReference type="GO" id="GO:0005737">
    <property type="term" value="C:cytoplasm"/>
    <property type="evidence" value="ECO:0007669"/>
    <property type="project" value="TreeGrafter"/>
</dbReference>
<keyword evidence="3 7" id="KW-0547">Nucleotide-binding</keyword>
<evidence type="ECO:0000313" key="11">
    <source>
        <dbReference type="EMBL" id="KAF7372023.1"/>
    </source>
</evidence>
<dbReference type="GO" id="GO:0004709">
    <property type="term" value="F:MAP kinase kinase kinase activity"/>
    <property type="evidence" value="ECO:0007669"/>
    <property type="project" value="TreeGrafter"/>
</dbReference>
<feature type="domain" description="Phorbol-ester/DAG-type" evidence="10">
    <location>
        <begin position="590"/>
        <end position="637"/>
    </location>
</feature>
<dbReference type="EMBL" id="JACAZI010000001">
    <property type="protein sequence ID" value="KAF7372023.1"/>
    <property type="molecule type" value="Genomic_DNA"/>
</dbReference>
<dbReference type="OrthoDB" id="8693905at2759"/>
<dbReference type="PANTHER" id="PTHR48016">
    <property type="entry name" value="MAP KINASE KINASE KINASE SSK2-RELATED-RELATED"/>
    <property type="match status" value="1"/>
</dbReference>
<dbReference type="InterPro" id="IPR000719">
    <property type="entry name" value="Prot_kinase_dom"/>
</dbReference>
<feature type="domain" description="Protein kinase" evidence="9">
    <location>
        <begin position="263"/>
        <end position="516"/>
    </location>
</feature>
<evidence type="ECO:0000256" key="4">
    <source>
        <dbReference type="ARBA" id="ARBA00022777"/>
    </source>
</evidence>
<dbReference type="GO" id="GO:0051301">
    <property type="term" value="P:cell division"/>
    <property type="evidence" value="ECO:0007669"/>
    <property type="project" value="UniProtKB-KW"/>
</dbReference>
<name>A0A8H6Z478_9AGAR</name>
<evidence type="ECO:0000256" key="5">
    <source>
        <dbReference type="ARBA" id="ARBA00022833"/>
    </source>
</evidence>
<dbReference type="CDD" id="cd00029">
    <property type="entry name" value="C1"/>
    <property type="match status" value="1"/>
</dbReference>
<dbReference type="FunFam" id="3.30.200.20:FF:000042">
    <property type="entry name" value="Aurora kinase A"/>
    <property type="match status" value="1"/>
</dbReference>
<evidence type="ECO:0000256" key="8">
    <source>
        <dbReference type="SAM" id="MobiDB-lite"/>
    </source>
</evidence>
<sequence>MGDSSRATLDAMATELVELPLPFIHDQIKENVEEVLLGLRTLPTLLTLPSTIDCHSVPPMYTRPSSPSSAIPKPRKPAIVGTTMRNHSVGSLPQSPRQPSHHARQRLDAPVLLPKQDSLMLHDSSSELTRSPSRSRVIPARWPGTKSHRTGLLVPSSDSRERSHGSLTQMTWDGHSPAGSSPPDRATPLLSDRPRQQRVHFRSDVERSSRRRPRPSSHHEVGAKPSRSRFESRMNLSAASTNTSASDLLTLIIRENGKPPTHFQLGNCIGRGQFGFVYRALNLNTGQMVAVKRIRSEGLKEDEITTLMREVNLVKSLSHPSIVKYEGMARDQDTLSIVLEYAENGSLGQTLKVFGKLNVQLVASYVVKILEGLHYLHSIDVVHCDLKAANILTTKNGNVKLSDFGVSLNLRAMEGEMKNVAGTPNWMAPEVIELKGASTKSDIWSLACTVVELLTGRPPYAEITNSMSVMFHIVEDDMPPLPENCSPLLEDFFRQCFDKDPMRRPSADLLCEHPWLKNNWGAHKALCPQDSIPFLRRVTADLQKSEASRFLAQIEIPDSLPEGEESISGSPPARHISFSRPMVQDMSPREHLFVKTTFSKPMVCRVCLLNVKKSAVLCEQCSLIAHSKCAVNAPHTCDFRAQLLPYSQFAEKGNPLNAYFNPLDALSGPGHGSPHRMNTASEVPYVVHTPRKSLDSTAPPSPHTHELSPPAFKFMAAFKRSRSNLSPEPDFSSSMASVSQVTSKYTPQRKLRKDPKDRPQSVMRISPTPNTLCMRSGETVASRASPKSLDETRMGWVKVSRLSRH</sequence>
<dbReference type="SUPFAM" id="SSF57889">
    <property type="entry name" value="Cysteine-rich domain"/>
    <property type="match status" value="1"/>
</dbReference>
<dbReference type="InterPro" id="IPR002219">
    <property type="entry name" value="PKC_DAG/PE"/>
</dbReference>
<protein>
    <submittedName>
        <fullName evidence="11">Cell division control protein</fullName>
    </submittedName>
</protein>
<dbReference type="AlphaFoldDB" id="A0A8H6Z478"/>
<feature type="region of interest" description="Disordered" evidence="8">
    <location>
        <begin position="723"/>
        <end position="788"/>
    </location>
</feature>
<dbReference type="InterPro" id="IPR017441">
    <property type="entry name" value="Protein_kinase_ATP_BS"/>
</dbReference>
<keyword evidence="11" id="KW-0131">Cell cycle</keyword>
<keyword evidence="11" id="KW-0132">Cell division</keyword>
<dbReference type="PROSITE" id="PS50081">
    <property type="entry name" value="ZF_DAG_PE_2"/>
    <property type="match status" value="1"/>
</dbReference>
<evidence type="ECO:0000256" key="2">
    <source>
        <dbReference type="ARBA" id="ARBA00022723"/>
    </source>
</evidence>
<dbReference type="PROSITE" id="PS00108">
    <property type="entry name" value="PROTEIN_KINASE_ST"/>
    <property type="match status" value="1"/>
</dbReference>
<evidence type="ECO:0000259" key="10">
    <source>
        <dbReference type="PROSITE" id="PS50081"/>
    </source>
</evidence>
<evidence type="ECO:0000256" key="1">
    <source>
        <dbReference type="ARBA" id="ARBA00022679"/>
    </source>
</evidence>
<keyword evidence="12" id="KW-1185">Reference proteome</keyword>
<dbReference type="GO" id="GO:0005524">
    <property type="term" value="F:ATP binding"/>
    <property type="evidence" value="ECO:0007669"/>
    <property type="project" value="UniProtKB-UniRule"/>
</dbReference>
<evidence type="ECO:0000256" key="3">
    <source>
        <dbReference type="ARBA" id="ARBA00022741"/>
    </source>
</evidence>
<dbReference type="Pfam" id="PF00130">
    <property type="entry name" value="C1_1"/>
    <property type="match status" value="1"/>
</dbReference>
<proteinExistence type="predicted"/>
<feature type="binding site" evidence="7">
    <location>
        <position position="292"/>
    </location>
    <ligand>
        <name>ATP</name>
        <dbReference type="ChEBI" id="CHEBI:30616"/>
    </ligand>
</feature>
<gene>
    <name evidence="11" type="ORF">MVEN_00060500</name>
</gene>
<feature type="region of interest" description="Disordered" evidence="8">
    <location>
        <begin position="123"/>
        <end position="239"/>
    </location>
</feature>
<dbReference type="Proteomes" id="UP000620124">
    <property type="component" value="Unassembled WGS sequence"/>
</dbReference>
<dbReference type="Gene3D" id="1.10.510.10">
    <property type="entry name" value="Transferase(Phosphotransferase) domain 1"/>
    <property type="match status" value="1"/>
</dbReference>
<dbReference type="InterPro" id="IPR008271">
    <property type="entry name" value="Ser/Thr_kinase_AS"/>
</dbReference>
<evidence type="ECO:0000256" key="7">
    <source>
        <dbReference type="PROSITE-ProRule" id="PRU10141"/>
    </source>
</evidence>
<keyword evidence="5" id="KW-0862">Zinc</keyword>
<dbReference type="Gene3D" id="3.30.60.20">
    <property type="match status" value="1"/>
</dbReference>
<keyword evidence="2" id="KW-0479">Metal-binding</keyword>
<dbReference type="CDD" id="cd06627">
    <property type="entry name" value="STKc_Cdc7_like"/>
    <property type="match status" value="1"/>
</dbReference>
<dbReference type="PANTHER" id="PTHR48016:SF4">
    <property type="entry name" value="PROTEIN KINASE DOMAIN-CONTAINING PROTEIN"/>
    <property type="match status" value="1"/>
</dbReference>
<keyword evidence="1" id="KW-0808">Transferase</keyword>
<evidence type="ECO:0000313" key="12">
    <source>
        <dbReference type="Proteomes" id="UP000620124"/>
    </source>
</evidence>
<dbReference type="SMART" id="SM00109">
    <property type="entry name" value="C1"/>
    <property type="match status" value="1"/>
</dbReference>
<feature type="compositionally biased region" description="Low complexity" evidence="8">
    <location>
        <begin position="732"/>
        <end position="743"/>
    </location>
</feature>
<accession>A0A8H6Z478</accession>
<dbReference type="SMART" id="SM00220">
    <property type="entry name" value="S_TKc"/>
    <property type="match status" value="1"/>
</dbReference>
<comment type="caution">
    <text evidence="11">The sequence shown here is derived from an EMBL/GenBank/DDBJ whole genome shotgun (WGS) entry which is preliminary data.</text>
</comment>
<dbReference type="InterPro" id="IPR011009">
    <property type="entry name" value="Kinase-like_dom_sf"/>
</dbReference>
<dbReference type="Pfam" id="PF00069">
    <property type="entry name" value="Pkinase"/>
    <property type="match status" value="1"/>
</dbReference>
<feature type="compositionally biased region" description="Low complexity" evidence="8">
    <location>
        <begin position="126"/>
        <end position="136"/>
    </location>
</feature>
<reference evidence="11" key="1">
    <citation type="submission" date="2020-05" db="EMBL/GenBank/DDBJ databases">
        <title>Mycena genomes resolve the evolution of fungal bioluminescence.</title>
        <authorList>
            <person name="Tsai I.J."/>
        </authorList>
    </citation>
    <scope>NUCLEOTIDE SEQUENCE</scope>
    <source>
        <strain evidence="11">CCC161011</strain>
    </source>
</reference>
<feature type="region of interest" description="Disordered" evidence="8">
    <location>
        <begin position="86"/>
        <end position="105"/>
    </location>
</feature>
<evidence type="ECO:0000256" key="6">
    <source>
        <dbReference type="ARBA" id="ARBA00022840"/>
    </source>
</evidence>
<dbReference type="PROSITE" id="PS00107">
    <property type="entry name" value="PROTEIN_KINASE_ATP"/>
    <property type="match status" value="1"/>
</dbReference>
<organism evidence="11 12">
    <name type="scientific">Mycena venus</name>
    <dbReference type="NCBI Taxonomy" id="2733690"/>
    <lineage>
        <taxon>Eukaryota</taxon>
        <taxon>Fungi</taxon>
        <taxon>Dikarya</taxon>
        <taxon>Basidiomycota</taxon>
        <taxon>Agaricomycotina</taxon>
        <taxon>Agaricomycetes</taxon>
        <taxon>Agaricomycetidae</taxon>
        <taxon>Agaricales</taxon>
        <taxon>Marasmiineae</taxon>
        <taxon>Mycenaceae</taxon>
        <taxon>Mycena</taxon>
    </lineage>
</organism>
<dbReference type="InterPro" id="IPR050538">
    <property type="entry name" value="MAP_kinase_kinase_kinase"/>
</dbReference>
<feature type="compositionally biased region" description="Basic and acidic residues" evidence="8">
    <location>
        <begin position="217"/>
        <end position="232"/>
    </location>
</feature>
<evidence type="ECO:0000259" key="9">
    <source>
        <dbReference type="PROSITE" id="PS50011"/>
    </source>
</evidence>
<feature type="compositionally biased region" description="Polar residues" evidence="8">
    <location>
        <begin position="86"/>
        <end position="98"/>
    </location>
</feature>
<dbReference type="PROSITE" id="PS00479">
    <property type="entry name" value="ZF_DAG_PE_1"/>
    <property type="match status" value="1"/>
</dbReference>
<dbReference type="GO" id="GO:0046872">
    <property type="term" value="F:metal ion binding"/>
    <property type="evidence" value="ECO:0007669"/>
    <property type="project" value="UniProtKB-KW"/>
</dbReference>